<feature type="signal peptide" evidence="2">
    <location>
        <begin position="1"/>
        <end position="20"/>
    </location>
</feature>
<feature type="compositionally biased region" description="Acidic residues" evidence="1">
    <location>
        <begin position="232"/>
        <end position="242"/>
    </location>
</feature>
<dbReference type="Proteomes" id="UP000268014">
    <property type="component" value="Unassembled WGS sequence"/>
</dbReference>
<accession>A0A0N4WKV4</accession>
<evidence type="ECO:0000256" key="2">
    <source>
        <dbReference type="SAM" id="SignalP"/>
    </source>
</evidence>
<keyword evidence="2" id="KW-0732">Signal</keyword>
<dbReference type="OrthoDB" id="5853807at2759"/>
<keyword evidence="4" id="KW-1185">Reference proteome</keyword>
<reference evidence="5" key="1">
    <citation type="submission" date="2017-02" db="UniProtKB">
        <authorList>
            <consortium name="WormBaseParasite"/>
        </authorList>
    </citation>
    <scope>IDENTIFICATION</scope>
</reference>
<evidence type="ECO:0000313" key="3">
    <source>
        <dbReference type="EMBL" id="VDO43674.1"/>
    </source>
</evidence>
<dbReference type="EMBL" id="UZAF01017645">
    <property type="protein sequence ID" value="VDO43674.1"/>
    <property type="molecule type" value="Genomic_DNA"/>
</dbReference>
<dbReference type="OMA" id="NGKTWLN"/>
<sequence length="257" mass="28293">MLRSILGLLAVGALFVVVSSKKCVDGKNNVIKIYDTTKGKGKILVKDLQIGTYDKNKKPICADGKPQFTFPGNFKVLKGECTPYNKKPICADGKPQFTFPGNFKVLKGTIEVVEPLKKGEDKIMVEVSLEKNSFMIGVVCEKGVSKNQFVPNEMCKLDLCEISSMCDLLTVRTPAPVEITSLIQKEFIDFGPMPIPQLGGEWKLSVNLVQGKKKLAGLRVGTVNEWLTIESIDDTNADDEPEETAHEESEAADHEEL</sequence>
<organism evidence="5">
    <name type="scientific">Haemonchus placei</name>
    <name type="common">Barber's pole worm</name>
    <dbReference type="NCBI Taxonomy" id="6290"/>
    <lineage>
        <taxon>Eukaryota</taxon>
        <taxon>Metazoa</taxon>
        <taxon>Ecdysozoa</taxon>
        <taxon>Nematoda</taxon>
        <taxon>Chromadorea</taxon>
        <taxon>Rhabditida</taxon>
        <taxon>Rhabditina</taxon>
        <taxon>Rhabditomorpha</taxon>
        <taxon>Strongyloidea</taxon>
        <taxon>Trichostrongylidae</taxon>
        <taxon>Haemonchus</taxon>
    </lineage>
</organism>
<feature type="compositionally biased region" description="Basic and acidic residues" evidence="1">
    <location>
        <begin position="243"/>
        <end position="257"/>
    </location>
</feature>
<evidence type="ECO:0000313" key="4">
    <source>
        <dbReference type="Proteomes" id="UP000268014"/>
    </source>
</evidence>
<feature type="region of interest" description="Disordered" evidence="1">
    <location>
        <begin position="232"/>
        <end position="257"/>
    </location>
</feature>
<dbReference type="WBParaSite" id="HPLM_0001173601-mRNA-1">
    <property type="protein sequence ID" value="HPLM_0001173601-mRNA-1"/>
    <property type="gene ID" value="HPLM_0001173601"/>
</dbReference>
<feature type="chain" id="PRO_5043123876" evidence="2">
    <location>
        <begin position="21"/>
        <end position="257"/>
    </location>
</feature>
<reference evidence="3 4" key="2">
    <citation type="submission" date="2018-11" db="EMBL/GenBank/DDBJ databases">
        <authorList>
            <consortium name="Pathogen Informatics"/>
        </authorList>
    </citation>
    <scope>NUCLEOTIDE SEQUENCE [LARGE SCALE GENOMIC DNA]</scope>
    <source>
        <strain evidence="3 4">MHpl1</strain>
    </source>
</reference>
<evidence type="ECO:0000256" key="1">
    <source>
        <dbReference type="SAM" id="MobiDB-lite"/>
    </source>
</evidence>
<proteinExistence type="predicted"/>
<dbReference type="AlphaFoldDB" id="A0A0N4WKV4"/>
<protein>
    <submittedName>
        <fullName evidence="3 5">Uncharacterized protein</fullName>
    </submittedName>
</protein>
<evidence type="ECO:0000313" key="5">
    <source>
        <dbReference type="WBParaSite" id="HPLM_0001173601-mRNA-1"/>
    </source>
</evidence>
<gene>
    <name evidence="3" type="ORF">HPLM_LOCUS11728</name>
</gene>
<name>A0A0N4WKV4_HAEPC</name>